<reference evidence="2 3" key="1">
    <citation type="submission" date="2024-09" db="EMBL/GenBank/DDBJ databases">
        <title>T2T genomes of carrot and Alternaria dauci and their utility for understanding host-pathogen interaction during carrot leaf blight disease.</title>
        <authorList>
            <person name="Liu W."/>
            <person name="Xu S."/>
            <person name="Ou C."/>
            <person name="Liu X."/>
            <person name="Zhuang F."/>
            <person name="Deng X.W."/>
        </authorList>
    </citation>
    <scope>NUCLEOTIDE SEQUENCE [LARGE SCALE GENOMIC DNA]</scope>
    <source>
        <strain evidence="2 3">A2016</strain>
    </source>
</reference>
<evidence type="ECO:0000313" key="3">
    <source>
        <dbReference type="Proteomes" id="UP001578633"/>
    </source>
</evidence>
<dbReference type="CDD" id="cd00377">
    <property type="entry name" value="ICL_PEPM"/>
    <property type="match status" value="1"/>
</dbReference>
<dbReference type="PANTHER" id="PTHR42905">
    <property type="entry name" value="PHOSPHOENOLPYRUVATE CARBOXYLASE"/>
    <property type="match status" value="1"/>
</dbReference>
<dbReference type="Gene3D" id="3.20.20.60">
    <property type="entry name" value="Phosphoenolpyruvate-binding domains"/>
    <property type="match status" value="1"/>
</dbReference>
<dbReference type="GeneID" id="96082320"/>
<gene>
    <name evidence="2" type="ORF">ACET3X_001998</name>
</gene>
<organism evidence="2 3">
    <name type="scientific">Alternaria dauci</name>
    <dbReference type="NCBI Taxonomy" id="48095"/>
    <lineage>
        <taxon>Eukaryota</taxon>
        <taxon>Fungi</taxon>
        <taxon>Dikarya</taxon>
        <taxon>Ascomycota</taxon>
        <taxon>Pezizomycotina</taxon>
        <taxon>Dothideomycetes</taxon>
        <taxon>Pleosporomycetidae</taxon>
        <taxon>Pleosporales</taxon>
        <taxon>Pleosporineae</taxon>
        <taxon>Pleosporaceae</taxon>
        <taxon>Alternaria</taxon>
        <taxon>Alternaria sect. Porri</taxon>
    </lineage>
</organism>
<dbReference type="SUPFAM" id="SSF51621">
    <property type="entry name" value="Phosphoenolpyruvate/pyruvate domain"/>
    <property type="match status" value="1"/>
</dbReference>
<feature type="region of interest" description="Disordered" evidence="1">
    <location>
        <begin position="1"/>
        <end position="37"/>
    </location>
</feature>
<name>A0ABR3UYV8_9PLEO</name>
<proteinExistence type="predicted"/>
<evidence type="ECO:0000256" key="1">
    <source>
        <dbReference type="SAM" id="MobiDB-lite"/>
    </source>
</evidence>
<evidence type="ECO:0008006" key="4">
    <source>
        <dbReference type="Google" id="ProtNLM"/>
    </source>
</evidence>
<dbReference type="Proteomes" id="UP001578633">
    <property type="component" value="Chromosome 1"/>
</dbReference>
<dbReference type="PANTHER" id="PTHR42905:SF16">
    <property type="entry name" value="CARBOXYPHOSPHONOENOLPYRUVATE PHOSPHONOMUTASE-LIKE PROTEIN (AFU_ORTHOLOGUE AFUA_5G07230)"/>
    <property type="match status" value="1"/>
</dbReference>
<keyword evidence="3" id="KW-1185">Reference proteome</keyword>
<dbReference type="InterPro" id="IPR039556">
    <property type="entry name" value="ICL/PEPM"/>
</dbReference>
<protein>
    <recommendedName>
        <fullName evidence="4">Phosphoenolpyruvate/pyruvate domain-containing protein</fullName>
    </recommendedName>
</protein>
<dbReference type="RefSeq" id="XP_069312240.1">
    <property type="nucleotide sequence ID" value="XM_069447353.1"/>
</dbReference>
<sequence length="294" mass="30851">MSKATAQPPPKPCTKFTASFPATTQPTMPSQPSNTQAQRLRALHTPGKPLVLTNIWDAISASAVAALPGTKALATASAAIAAASGLSDDDLTLDVNLRAVESIARVAAAHDLPLTVDLQDGFGDELEEGVRRVIELGAVGINLEDYGREIGGLYGVEEQCRRIRCAVVVARDSGVPDFVINARTDALFAGSGIDDVIKRGQAYLDAGASNVFVWGGPSRKGWGRDEVGKVCRAFDGRLNVILDMTSGNGLAIKELEDIGVARISVGPQLMRRTAAMLADEAQKILDGKSSAAES</sequence>
<dbReference type="InterPro" id="IPR015813">
    <property type="entry name" value="Pyrv/PenolPyrv_kinase-like_dom"/>
</dbReference>
<comment type="caution">
    <text evidence="2">The sequence shown here is derived from an EMBL/GenBank/DDBJ whole genome shotgun (WGS) entry which is preliminary data.</text>
</comment>
<accession>A0ABR3UYV8</accession>
<feature type="compositionally biased region" description="Polar residues" evidence="1">
    <location>
        <begin position="16"/>
        <end position="37"/>
    </location>
</feature>
<dbReference type="Pfam" id="PF13714">
    <property type="entry name" value="PEP_mutase"/>
    <property type="match status" value="1"/>
</dbReference>
<dbReference type="InterPro" id="IPR040442">
    <property type="entry name" value="Pyrv_kinase-like_dom_sf"/>
</dbReference>
<evidence type="ECO:0000313" key="2">
    <source>
        <dbReference type="EMBL" id="KAL1801656.1"/>
    </source>
</evidence>
<dbReference type="EMBL" id="JBHGVX010000001">
    <property type="protein sequence ID" value="KAL1801656.1"/>
    <property type="molecule type" value="Genomic_DNA"/>
</dbReference>